<reference evidence="9 10" key="1">
    <citation type="submission" date="2019-07" db="EMBL/GenBank/DDBJ databases">
        <title>Draft genome assembly of a fouling barnacle, Amphibalanus amphitrite (Darwin, 1854): The first reference genome for Thecostraca.</title>
        <authorList>
            <person name="Kim W."/>
        </authorList>
    </citation>
    <scope>NUCLEOTIDE SEQUENCE [LARGE SCALE GENOMIC DNA]</scope>
    <source>
        <strain evidence="9">SNU_AA5</strain>
        <tissue evidence="9">Soma without cirri and trophi</tissue>
    </source>
</reference>
<evidence type="ECO:0000259" key="8">
    <source>
        <dbReference type="Pfam" id="PF10629"/>
    </source>
</evidence>
<comment type="similarity">
    <text evidence="5">Belongs to the CIMIP2 family.</text>
</comment>
<comment type="caution">
    <text evidence="9">The sequence shown here is derived from an EMBL/GenBank/DDBJ whole genome shotgun (WGS) entry which is preliminary data.</text>
</comment>
<evidence type="ECO:0000256" key="4">
    <source>
        <dbReference type="ARBA" id="ARBA00023273"/>
    </source>
</evidence>
<evidence type="ECO:0000256" key="5">
    <source>
        <dbReference type="ARBA" id="ARBA00035661"/>
    </source>
</evidence>
<evidence type="ECO:0000256" key="1">
    <source>
        <dbReference type="ARBA" id="ARBA00004430"/>
    </source>
</evidence>
<gene>
    <name evidence="9" type="ORF">FJT64_027819</name>
</gene>
<comment type="subcellular location">
    <subcellularLocation>
        <location evidence="1">Cytoplasm</location>
        <location evidence="1">Cytoskeleton</location>
        <location evidence="1">Cilium axoneme</location>
    </subcellularLocation>
</comment>
<keyword evidence="10" id="KW-1185">Reference proteome</keyword>
<dbReference type="EMBL" id="VIIS01001367">
    <property type="protein sequence ID" value="KAF0299413.1"/>
    <property type="molecule type" value="Genomic_DNA"/>
</dbReference>
<evidence type="ECO:0000313" key="10">
    <source>
        <dbReference type="Proteomes" id="UP000440578"/>
    </source>
</evidence>
<evidence type="ECO:0000313" key="9">
    <source>
        <dbReference type="EMBL" id="KAF0299413.1"/>
    </source>
</evidence>
<dbReference type="GO" id="GO:0015630">
    <property type="term" value="C:microtubule cytoskeleton"/>
    <property type="evidence" value="ECO:0007669"/>
    <property type="project" value="UniProtKB-ARBA"/>
</dbReference>
<keyword evidence="2" id="KW-0963">Cytoplasm</keyword>
<proteinExistence type="inferred from homology"/>
<evidence type="ECO:0000256" key="7">
    <source>
        <dbReference type="SAM" id="MobiDB-lite"/>
    </source>
</evidence>
<protein>
    <recommendedName>
        <fullName evidence="6">Ciliary microtubule inner protein 2C</fullName>
    </recommendedName>
</protein>
<dbReference type="PANTHER" id="PTHR34924">
    <property type="entry name" value="UPF0573 PROTEIN C2ORF70"/>
    <property type="match status" value="1"/>
</dbReference>
<feature type="region of interest" description="Disordered" evidence="7">
    <location>
        <begin position="66"/>
        <end position="90"/>
    </location>
</feature>
<evidence type="ECO:0000256" key="2">
    <source>
        <dbReference type="ARBA" id="ARBA00022490"/>
    </source>
</evidence>
<organism evidence="9 10">
    <name type="scientific">Amphibalanus amphitrite</name>
    <name type="common">Striped barnacle</name>
    <name type="synonym">Balanus amphitrite</name>
    <dbReference type="NCBI Taxonomy" id="1232801"/>
    <lineage>
        <taxon>Eukaryota</taxon>
        <taxon>Metazoa</taxon>
        <taxon>Ecdysozoa</taxon>
        <taxon>Arthropoda</taxon>
        <taxon>Crustacea</taxon>
        <taxon>Multicrustacea</taxon>
        <taxon>Cirripedia</taxon>
        <taxon>Thoracica</taxon>
        <taxon>Thoracicalcarea</taxon>
        <taxon>Balanomorpha</taxon>
        <taxon>Balanoidea</taxon>
        <taxon>Balanidae</taxon>
        <taxon>Amphibalaninae</taxon>
        <taxon>Amphibalanus</taxon>
    </lineage>
</organism>
<keyword evidence="3" id="KW-0206">Cytoskeleton</keyword>
<dbReference type="PANTHER" id="PTHR34924:SF1">
    <property type="entry name" value="PROTEIN FAM166C"/>
    <property type="match status" value="1"/>
</dbReference>
<evidence type="ECO:0000256" key="6">
    <source>
        <dbReference type="ARBA" id="ARBA00041160"/>
    </source>
</evidence>
<accession>A0A6A4W0H6</accession>
<feature type="domain" description="Ciliary microtubule inner protein 2A-C-like" evidence="8">
    <location>
        <begin position="23"/>
        <end position="66"/>
    </location>
</feature>
<keyword evidence="4" id="KW-0966">Cell projection</keyword>
<dbReference type="AlphaFoldDB" id="A0A6A4W0H6"/>
<dbReference type="InterPro" id="IPR052329">
    <property type="entry name" value="CIMIP2C"/>
</dbReference>
<name>A0A6A4W0H6_AMPAM</name>
<dbReference type="GO" id="GO:0005930">
    <property type="term" value="C:axoneme"/>
    <property type="evidence" value="ECO:0007669"/>
    <property type="project" value="UniProtKB-SubCell"/>
</dbReference>
<sequence>MSRPCCAPGDVMTVHHPQFPPTRHIPGYTGHRPTTHFQGYTMTIGNKTGAYMAKARDALLRSSKDPDAWPNPWDHPKRKHLQPKIPGVGKPLDRMHEVKNFYDLAQQHRIHYKDITRNKPKLDYFTIPMPAAEFYSALPTACPPKELHQIVTADLKEGRRIAELPHAMAGHASVRSEYFQNLHPRWSPTLNRPFQEVWRSPHCDRQAASTRPWVLELATPTPLDVRHFDTSECPERCGLA</sequence>
<dbReference type="Proteomes" id="UP000440578">
    <property type="component" value="Unassembled WGS sequence"/>
</dbReference>
<dbReference type="Pfam" id="PF10629">
    <property type="entry name" value="CMI2B-like"/>
    <property type="match status" value="1"/>
</dbReference>
<evidence type="ECO:0000256" key="3">
    <source>
        <dbReference type="ARBA" id="ARBA00023212"/>
    </source>
</evidence>
<dbReference type="InterPro" id="IPR018902">
    <property type="entry name" value="CMI2A-C-like_dom"/>
</dbReference>